<dbReference type="AlphaFoldDB" id="A0A178HMY6"/>
<evidence type="ECO:0000259" key="1">
    <source>
        <dbReference type="Pfam" id="PF03358"/>
    </source>
</evidence>
<evidence type="ECO:0000313" key="2">
    <source>
        <dbReference type="EMBL" id="OAM73326.1"/>
    </source>
</evidence>
<gene>
    <name evidence="2" type="ORF">A3840_18250</name>
</gene>
<dbReference type="InterPro" id="IPR005025">
    <property type="entry name" value="FMN_Rdtase-like_dom"/>
</dbReference>
<dbReference type="PANTHER" id="PTHR30543">
    <property type="entry name" value="CHROMATE REDUCTASE"/>
    <property type="match status" value="1"/>
</dbReference>
<dbReference type="Proteomes" id="UP000078389">
    <property type="component" value="Unassembled WGS sequence"/>
</dbReference>
<reference evidence="2 3" key="1">
    <citation type="submission" date="2016-03" db="EMBL/GenBank/DDBJ databases">
        <title>Genome sequencing of Devosia sp. S37.</title>
        <authorList>
            <person name="Mohd Nor M."/>
        </authorList>
    </citation>
    <scope>NUCLEOTIDE SEQUENCE [LARGE SCALE GENOMIC DNA]</scope>
    <source>
        <strain evidence="2 3">S37</strain>
    </source>
</reference>
<protein>
    <recommendedName>
        <fullName evidence="1">NADPH-dependent FMN reductase-like domain-containing protein</fullName>
    </recommendedName>
</protein>
<dbReference type="PANTHER" id="PTHR30543:SF21">
    <property type="entry name" value="NAD(P)H-DEPENDENT FMN REDUCTASE LOT6"/>
    <property type="match status" value="1"/>
</dbReference>
<dbReference type="GO" id="GO:0016491">
    <property type="term" value="F:oxidoreductase activity"/>
    <property type="evidence" value="ECO:0007669"/>
    <property type="project" value="InterPro"/>
</dbReference>
<dbReference type="GO" id="GO:0005829">
    <property type="term" value="C:cytosol"/>
    <property type="evidence" value="ECO:0007669"/>
    <property type="project" value="TreeGrafter"/>
</dbReference>
<dbReference type="InterPro" id="IPR029039">
    <property type="entry name" value="Flavoprotein-like_sf"/>
</dbReference>
<organism evidence="2 3">
    <name type="scientific">Devosia elaeis</name>
    <dbReference type="NCBI Taxonomy" id="1770058"/>
    <lineage>
        <taxon>Bacteria</taxon>
        <taxon>Pseudomonadati</taxon>
        <taxon>Pseudomonadota</taxon>
        <taxon>Alphaproteobacteria</taxon>
        <taxon>Hyphomicrobiales</taxon>
        <taxon>Devosiaceae</taxon>
        <taxon>Devosia</taxon>
    </lineage>
</organism>
<dbReference type="Gene3D" id="3.40.50.360">
    <property type="match status" value="1"/>
</dbReference>
<comment type="caution">
    <text evidence="2">The sequence shown here is derived from an EMBL/GenBank/DDBJ whole genome shotgun (WGS) entry which is preliminary data.</text>
</comment>
<dbReference type="InterPro" id="IPR050712">
    <property type="entry name" value="NAD(P)H-dep_reductase"/>
</dbReference>
<dbReference type="STRING" id="1770058.A3840_18250"/>
<dbReference type="EMBL" id="LVVY01000141">
    <property type="protein sequence ID" value="OAM73326.1"/>
    <property type="molecule type" value="Genomic_DNA"/>
</dbReference>
<feature type="domain" description="NADPH-dependent FMN reductase-like" evidence="1">
    <location>
        <begin position="5"/>
        <end position="146"/>
    </location>
</feature>
<dbReference type="RefSeq" id="WP_067460450.1">
    <property type="nucleotide sequence ID" value="NZ_LVVY01000141.1"/>
</dbReference>
<proteinExistence type="predicted"/>
<dbReference type="OrthoDB" id="9812295at2"/>
<evidence type="ECO:0000313" key="3">
    <source>
        <dbReference type="Proteomes" id="UP000078389"/>
    </source>
</evidence>
<sequence length="181" mass="19740">MKTALTLSGSIRKGSDNRKLQLHMGRKLAEAGVEVTDLDLGDFPMPIFNEDLEPDHVPEAARELAALWRSHDIIFIATPEYNGGLPPLLVNTIAWLSRQRPSPFRHAIFGIGGVSSGKYGTIWSLSHLRDSLSKIGALVVPGLLGIGPAEEAFDENGDPVEPAIIRKVETMVHDLTHFSRG</sequence>
<accession>A0A178HMY6</accession>
<dbReference type="SUPFAM" id="SSF52218">
    <property type="entry name" value="Flavoproteins"/>
    <property type="match status" value="1"/>
</dbReference>
<dbReference type="Pfam" id="PF03358">
    <property type="entry name" value="FMN_red"/>
    <property type="match status" value="1"/>
</dbReference>
<keyword evidence="3" id="KW-1185">Reference proteome</keyword>
<name>A0A178HMY6_9HYPH</name>
<dbReference type="GO" id="GO:0010181">
    <property type="term" value="F:FMN binding"/>
    <property type="evidence" value="ECO:0007669"/>
    <property type="project" value="TreeGrafter"/>
</dbReference>